<evidence type="ECO:0000313" key="1">
    <source>
        <dbReference type="EMBL" id="OFC70698.1"/>
    </source>
</evidence>
<sequence>MSKHATPLRLSESLVDDAKVMSAISHRSTNEQIEYWAHIGQLVETSLSASDIALLLAEKAAVAVVSNQSISTEVAYQKSDTEFDPLALMNTVAEDSPSGELVEVLKQRQHVLYEPAGVPGLLRAVYPNGDTEIGSFKNGKFKKRKITS</sequence>
<keyword evidence="2" id="KW-1185">Reference proteome</keyword>
<gene>
    <name evidence="1" type="ORF">BFC18_11815</name>
</gene>
<organism evidence="1 2">
    <name type="scientific">Alteromonas confluentis</name>
    <dbReference type="NCBI Taxonomy" id="1656094"/>
    <lineage>
        <taxon>Bacteria</taxon>
        <taxon>Pseudomonadati</taxon>
        <taxon>Pseudomonadota</taxon>
        <taxon>Gammaproteobacteria</taxon>
        <taxon>Alteromonadales</taxon>
        <taxon>Alteromonadaceae</taxon>
        <taxon>Alteromonas/Salinimonas group</taxon>
        <taxon>Alteromonas</taxon>
    </lineage>
</organism>
<evidence type="ECO:0000313" key="2">
    <source>
        <dbReference type="Proteomes" id="UP000175691"/>
    </source>
</evidence>
<dbReference type="Pfam" id="PF11903">
    <property type="entry name" value="ParD_like"/>
    <property type="match status" value="1"/>
</dbReference>
<dbReference type="RefSeq" id="WP_070125524.1">
    <property type="nucleotide sequence ID" value="NZ_MDHN01000025.1"/>
</dbReference>
<dbReference type="Proteomes" id="UP000175691">
    <property type="component" value="Unassembled WGS sequence"/>
</dbReference>
<dbReference type="EMBL" id="MDHN01000025">
    <property type="protein sequence ID" value="OFC70698.1"/>
    <property type="molecule type" value="Genomic_DNA"/>
</dbReference>
<comment type="caution">
    <text evidence="1">The sequence shown here is derived from an EMBL/GenBank/DDBJ whole genome shotgun (WGS) entry which is preliminary data.</text>
</comment>
<dbReference type="InterPro" id="IPR021831">
    <property type="entry name" value="ParD-like"/>
</dbReference>
<protein>
    <recommendedName>
        <fullName evidence="3">ParD-like antitoxin of type II toxin-antitoxin system</fullName>
    </recommendedName>
</protein>
<dbReference type="AlphaFoldDB" id="A0A1E7ZB13"/>
<name>A0A1E7ZB13_9ALTE</name>
<accession>A0A1E7ZB13</accession>
<evidence type="ECO:0008006" key="3">
    <source>
        <dbReference type="Google" id="ProtNLM"/>
    </source>
</evidence>
<proteinExistence type="predicted"/>
<reference evidence="1 2" key="1">
    <citation type="submission" date="2016-08" db="EMBL/GenBank/DDBJ databases">
        <authorList>
            <person name="Seilhamer J.J."/>
        </authorList>
    </citation>
    <scope>NUCLEOTIDE SEQUENCE [LARGE SCALE GENOMIC DNA]</scope>
    <source>
        <strain evidence="1 2">KCTC 42603</strain>
    </source>
</reference>
<dbReference type="STRING" id="1656094.BFC18_11815"/>